<protein>
    <recommendedName>
        <fullName evidence="1">Amidase domain-containing protein</fullName>
    </recommendedName>
</protein>
<evidence type="ECO:0000313" key="2">
    <source>
        <dbReference type="EMBL" id="KIW78787.1"/>
    </source>
</evidence>
<dbReference type="Gene3D" id="3.90.1300.10">
    <property type="entry name" value="Amidase signature (AS) domain"/>
    <property type="match status" value="1"/>
</dbReference>
<dbReference type="GeneID" id="25308116"/>
<dbReference type="InterPro" id="IPR036928">
    <property type="entry name" value="AS_sf"/>
</dbReference>
<organism evidence="2 3">
    <name type="scientific">Fonsecaea pedrosoi CBS 271.37</name>
    <dbReference type="NCBI Taxonomy" id="1442368"/>
    <lineage>
        <taxon>Eukaryota</taxon>
        <taxon>Fungi</taxon>
        <taxon>Dikarya</taxon>
        <taxon>Ascomycota</taxon>
        <taxon>Pezizomycotina</taxon>
        <taxon>Eurotiomycetes</taxon>
        <taxon>Chaetothyriomycetidae</taxon>
        <taxon>Chaetothyriales</taxon>
        <taxon>Herpotrichiellaceae</taxon>
        <taxon>Fonsecaea</taxon>
    </lineage>
</organism>
<dbReference type="OrthoDB" id="1879366at2759"/>
<dbReference type="InterPro" id="IPR000120">
    <property type="entry name" value="Amidase"/>
</dbReference>
<evidence type="ECO:0000313" key="3">
    <source>
        <dbReference type="Proteomes" id="UP000053029"/>
    </source>
</evidence>
<accession>A0A0D2EX69</accession>
<reference evidence="2 3" key="1">
    <citation type="submission" date="2015-01" db="EMBL/GenBank/DDBJ databases">
        <title>The Genome Sequence of Fonsecaea pedrosoi CBS 271.37.</title>
        <authorList>
            <consortium name="The Broad Institute Genomics Platform"/>
            <person name="Cuomo C."/>
            <person name="de Hoog S."/>
            <person name="Gorbushina A."/>
            <person name="Stielow B."/>
            <person name="Teixiera M."/>
            <person name="Abouelleil A."/>
            <person name="Chapman S.B."/>
            <person name="Priest M."/>
            <person name="Young S.K."/>
            <person name="Wortman J."/>
            <person name="Nusbaum C."/>
            <person name="Birren B."/>
        </authorList>
    </citation>
    <scope>NUCLEOTIDE SEQUENCE [LARGE SCALE GENOMIC DNA]</scope>
    <source>
        <strain evidence="2 3">CBS 271.37</strain>
    </source>
</reference>
<dbReference type="HOGENOM" id="CLU_009600_18_1_1"/>
<dbReference type="SUPFAM" id="SSF75304">
    <property type="entry name" value="Amidase signature (AS) enzymes"/>
    <property type="match status" value="1"/>
</dbReference>
<name>A0A0D2EX69_9EURO</name>
<dbReference type="EMBL" id="KN846973">
    <property type="protein sequence ID" value="KIW78787.1"/>
    <property type="molecule type" value="Genomic_DNA"/>
</dbReference>
<gene>
    <name evidence="2" type="ORF">Z517_08626</name>
</gene>
<dbReference type="Pfam" id="PF01425">
    <property type="entry name" value="Amidase"/>
    <property type="match status" value="1"/>
</dbReference>
<dbReference type="Proteomes" id="UP000053029">
    <property type="component" value="Unassembled WGS sequence"/>
</dbReference>
<sequence length="571" mass="61439">MSVFSLDVSKDNPVTTDDLDRACEILGVSIKNEEKAEYVNLLAVYHDSMAKLMALEDYVPQVDHERFERRNVHFPEPADNPYGAWAWRCEISDKNPNPEALLYGKTVALKDCIAVEGVPMLLGTNFFSGYTPGTDAAIVTRMLKQGATILGKSVCENLCHSATSHTASTGLVHNPYAKGYASGGSSSGSAVLVSLGPENGGVDYAIGADQGGSIRVPAAWCGIVGFKPTFGLIPWTGAGSNEPTNDHMGPMTRDVLSNARLLKAIAGTDYVDDRSYGAPAPDKIPAYHEILLGQKNPQDLTGMKIGILAEGLRTPMLDPRVKELFLAAADKFRSLGAEVEEVSVPAHATASAVWTGISKLGGYVNKTLALGGRRGYQLNDLNQKLWPMTQDKWDNAIPSTKNIYLNGVYAQDMQKFPGLFGKATNLSLKARHGYDAALGDWSAISTFVTDSQLEEMKQQKTYDVLISPTLPFVAKSHPELGKSGATGNPLLQLQKQVGLTGNTAPFNQTGHPALAMPVGMLEPTEGPLAGTPTKLPVSMQIVGKWWDELTVLRVAYAWETAAGGPNAWKEF</sequence>
<keyword evidence="3" id="KW-1185">Reference proteome</keyword>
<dbReference type="GO" id="GO:0003824">
    <property type="term" value="F:catalytic activity"/>
    <property type="evidence" value="ECO:0007669"/>
    <property type="project" value="InterPro"/>
</dbReference>
<proteinExistence type="predicted"/>
<dbReference type="PANTHER" id="PTHR11895">
    <property type="entry name" value="TRANSAMIDASE"/>
    <property type="match status" value="1"/>
</dbReference>
<dbReference type="STRING" id="1442368.A0A0D2EX69"/>
<dbReference type="RefSeq" id="XP_013282595.1">
    <property type="nucleotide sequence ID" value="XM_013427141.1"/>
</dbReference>
<dbReference type="InterPro" id="IPR023631">
    <property type="entry name" value="Amidase_dom"/>
</dbReference>
<evidence type="ECO:0000259" key="1">
    <source>
        <dbReference type="Pfam" id="PF01425"/>
    </source>
</evidence>
<dbReference type="AlphaFoldDB" id="A0A0D2EX69"/>
<feature type="domain" description="Amidase" evidence="1">
    <location>
        <begin position="97"/>
        <end position="552"/>
    </location>
</feature>
<dbReference type="PANTHER" id="PTHR11895:SF83">
    <property type="entry name" value="AMIDASE"/>
    <property type="match status" value="1"/>
</dbReference>
<dbReference type="VEuPathDB" id="FungiDB:Z517_08626"/>